<evidence type="ECO:0000313" key="3">
    <source>
        <dbReference type="Proteomes" id="UP000199306"/>
    </source>
</evidence>
<proteinExistence type="predicted"/>
<dbReference type="EMBL" id="FOXH01000020">
    <property type="protein sequence ID" value="SFQ46249.1"/>
    <property type="molecule type" value="Genomic_DNA"/>
</dbReference>
<name>A0A1I5YPP7_9BACT</name>
<evidence type="ECO:0000313" key="2">
    <source>
        <dbReference type="EMBL" id="SFQ46249.1"/>
    </source>
</evidence>
<protein>
    <submittedName>
        <fullName evidence="2">Predicted small integral membrane protein</fullName>
    </submittedName>
</protein>
<keyword evidence="1" id="KW-0472">Membrane</keyword>
<keyword evidence="3" id="KW-1185">Reference proteome</keyword>
<dbReference type="Pfam" id="PF09933">
    <property type="entry name" value="DUF2165"/>
    <property type="match status" value="1"/>
</dbReference>
<accession>A0A1I5YPP7</accession>
<evidence type="ECO:0000256" key="1">
    <source>
        <dbReference type="SAM" id="Phobius"/>
    </source>
</evidence>
<sequence length="170" mass="19369">MYSTALLLRIAKMVSVFAIGIMALLIVIGNTTDYYTNYYFVEHVMKMDTIFPDSKIHYRHIDNPVLFHIGYIFIITMETAMTFCCLKGSWLLFKNLKSTPGTFHASKNWAVAGLITGIIIWFLGFEVIGGEWFAMWQSSTWNGLGSAERIISFLGLTMILLHFKDESVSE</sequence>
<feature type="transmembrane region" description="Helical" evidence="1">
    <location>
        <begin position="6"/>
        <end position="28"/>
    </location>
</feature>
<feature type="transmembrane region" description="Helical" evidence="1">
    <location>
        <begin position="110"/>
        <end position="134"/>
    </location>
</feature>
<dbReference type="OrthoDB" id="7618855at2"/>
<reference evidence="2 3" key="1">
    <citation type="submission" date="2016-10" db="EMBL/GenBank/DDBJ databases">
        <authorList>
            <person name="de Groot N.N."/>
        </authorList>
    </citation>
    <scope>NUCLEOTIDE SEQUENCE [LARGE SCALE GENOMIC DNA]</scope>
    <source>
        <strain evidence="3">E92,LMG 26720,CCM 7988</strain>
    </source>
</reference>
<dbReference type="InterPro" id="IPR018681">
    <property type="entry name" value="DUF2165_transmembrane"/>
</dbReference>
<dbReference type="STRING" id="1079859.SAMN04515674_12069"/>
<feature type="transmembrane region" description="Helical" evidence="1">
    <location>
        <begin position="65"/>
        <end position="90"/>
    </location>
</feature>
<dbReference type="Proteomes" id="UP000199306">
    <property type="component" value="Unassembled WGS sequence"/>
</dbReference>
<dbReference type="AlphaFoldDB" id="A0A1I5YPP7"/>
<gene>
    <name evidence="2" type="ORF">SAMN04515674_12069</name>
</gene>
<keyword evidence="1" id="KW-1133">Transmembrane helix</keyword>
<organism evidence="2 3">
    <name type="scientific">Pseudarcicella hirudinis</name>
    <dbReference type="NCBI Taxonomy" id="1079859"/>
    <lineage>
        <taxon>Bacteria</taxon>
        <taxon>Pseudomonadati</taxon>
        <taxon>Bacteroidota</taxon>
        <taxon>Cytophagia</taxon>
        <taxon>Cytophagales</taxon>
        <taxon>Flectobacillaceae</taxon>
        <taxon>Pseudarcicella</taxon>
    </lineage>
</organism>
<dbReference type="RefSeq" id="WP_092019639.1">
    <property type="nucleotide sequence ID" value="NZ_FOXH01000020.1"/>
</dbReference>
<keyword evidence="1" id="KW-0812">Transmembrane</keyword>